<evidence type="ECO:0000313" key="2">
    <source>
        <dbReference type="Proteomes" id="UP000038802"/>
    </source>
</evidence>
<dbReference type="AlphaFoldDB" id="A0A0U0S0R6"/>
<proteinExistence type="predicted"/>
<sequence>MTAIRPADSGASGSSPRFCSSTIPCRAICAAISLCAFMSGAGAGFHRSIPTANIDRRIRRTMSDRRPLGRLPSA</sequence>
<name>A0A0U0S0R6_MYCTX</name>
<dbReference type="EMBL" id="CSAE01000481">
    <property type="protein sequence ID" value="COW36458.1"/>
    <property type="molecule type" value="Genomic_DNA"/>
</dbReference>
<evidence type="ECO:0000313" key="1">
    <source>
        <dbReference type="EMBL" id="COW36458.1"/>
    </source>
</evidence>
<dbReference type="Proteomes" id="UP000038802">
    <property type="component" value="Unassembled WGS sequence"/>
</dbReference>
<protein>
    <submittedName>
        <fullName evidence="1">Uncharacterized protein</fullName>
    </submittedName>
</protein>
<accession>A0A0U0S0R6</accession>
<reference evidence="2" key="1">
    <citation type="submission" date="2015-03" db="EMBL/GenBank/DDBJ databases">
        <authorList>
            <consortium name="Pathogen Informatics"/>
        </authorList>
    </citation>
    <scope>NUCLEOTIDE SEQUENCE [LARGE SCALE GENOMIC DNA]</scope>
    <source>
        <strain evidence="2">K00500041</strain>
    </source>
</reference>
<gene>
    <name evidence="1" type="ORF">ERS007703_03497</name>
</gene>
<organism evidence="1 2">
    <name type="scientific">Mycobacterium tuberculosis</name>
    <dbReference type="NCBI Taxonomy" id="1773"/>
    <lineage>
        <taxon>Bacteria</taxon>
        <taxon>Bacillati</taxon>
        <taxon>Actinomycetota</taxon>
        <taxon>Actinomycetes</taxon>
        <taxon>Mycobacteriales</taxon>
        <taxon>Mycobacteriaceae</taxon>
        <taxon>Mycobacterium</taxon>
        <taxon>Mycobacterium tuberculosis complex</taxon>
    </lineage>
</organism>